<dbReference type="InterPro" id="IPR011060">
    <property type="entry name" value="RibuloseP-bd_barrel"/>
</dbReference>
<keyword evidence="4 7" id="KW-0665">Pyrimidine biosynthesis</keyword>
<dbReference type="InterPro" id="IPR013785">
    <property type="entry name" value="Aldolase_TIM"/>
</dbReference>
<dbReference type="EMBL" id="JADILY010000081">
    <property type="protein sequence ID" value="MBO8481684.1"/>
    <property type="molecule type" value="Genomic_DNA"/>
</dbReference>
<evidence type="ECO:0000313" key="9">
    <source>
        <dbReference type="EMBL" id="MBO8481684.1"/>
    </source>
</evidence>
<evidence type="ECO:0000256" key="1">
    <source>
        <dbReference type="ARBA" id="ARBA00004861"/>
    </source>
</evidence>
<dbReference type="EC" id="4.1.1.23" evidence="7"/>
<comment type="caution">
    <text evidence="9">The sequence shown here is derived from an EMBL/GenBank/DDBJ whole genome shotgun (WGS) entry which is preliminary data.</text>
</comment>
<feature type="active site" description="Proton donor" evidence="7">
    <location>
        <position position="91"/>
    </location>
</feature>
<evidence type="ECO:0000256" key="5">
    <source>
        <dbReference type="ARBA" id="ARBA00023239"/>
    </source>
</evidence>
<protein>
    <recommendedName>
        <fullName evidence="7">Orotidine 5'-phosphate decarboxylase</fullName>
        <ecNumber evidence="7">4.1.1.23</ecNumber>
    </recommendedName>
    <alternativeName>
        <fullName evidence="7">OMP decarboxylase</fullName>
        <shortName evidence="7">OMPDCase</shortName>
        <shortName evidence="7">OMPdecase</shortName>
    </alternativeName>
</protein>
<organism evidence="9 10">
    <name type="scientific">Candidatus Merdivivens faecigallinarum</name>
    <dbReference type="NCBI Taxonomy" id="2840871"/>
    <lineage>
        <taxon>Bacteria</taxon>
        <taxon>Pseudomonadati</taxon>
        <taxon>Bacteroidota</taxon>
        <taxon>Bacteroidia</taxon>
        <taxon>Bacteroidales</taxon>
        <taxon>Muribaculaceae</taxon>
        <taxon>Muribaculaceae incertae sedis</taxon>
        <taxon>Candidatus Merdivivens</taxon>
    </lineage>
</organism>
<evidence type="ECO:0000256" key="7">
    <source>
        <dbReference type="HAMAP-Rule" id="MF_01215"/>
    </source>
</evidence>
<keyword evidence="5 7" id="KW-0456">Lyase</keyword>
<comment type="similarity">
    <text evidence="2 7">Belongs to the OMP decarboxylase family. Type 2 subfamily.</text>
</comment>
<evidence type="ECO:0000313" key="10">
    <source>
        <dbReference type="Proteomes" id="UP000823772"/>
    </source>
</evidence>
<dbReference type="Proteomes" id="UP000823772">
    <property type="component" value="Unassembled WGS sequence"/>
</dbReference>
<evidence type="ECO:0000256" key="3">
    <source>
        <dbReference type="ARBA" id="ARBA00022793"/>
    </source>
</evidence>
<dbReference type="GO" id="GO:0004590">
    <property type="term" value="F:orotidine-5'-phosphate decarboxylase activity"/>
    <property type="evidence" value="ECO:0007669"/>
    <property type="project" value="UniProtKB-UniRule"/>
</dbReference>
<gene>
    <name evidence="7 9" type="primary">pyrF</name>
    <name evidence="9" type="ORF">IAC87_03955</name>
</gene>
<dbReference type="GO" id="GO:0044205">
    <property type="term" value="P:'de novo' UMP biosynthetic process"/>
    <property type="evidence" value="ECO:0007669"/>
    <property type="project" value="UniProtKB-UniRule"/>
</dbReference>
<dbReference type="InterPro" id="IPR011995">
    <property type="entry name" value="OMPdecase_type-2"/>
</dbReference>
<keyword evidence="3 7" id="KW-0210">Decarboxylase</keyword>
<dbReference type="AlphaFoldDB" id="A0A9D9NPU1"/>
<reference evidence="9" key="2">
    <citation type="journal article" date="2021" name="PeerJ">
        <title>Extensive microbial diversity within the chicken gut microbiome revealed by metagenomics and culture.</title>
        <authorList>
            <person name="Gilroy R."/>
            <person name="Ravi A."/>
            <person name="Getino M."/>
            <person name="Pursley I."/>
            <person name="Horton D.L."/>
            <person name="Alikhan N.F."/>
            <person name="Baker D."/>
            <person name="Gharbi K."/>
            <person name="Hall N."/>
            <person name="Watson M."/>
            <person name="Adriaenssens E.M."/>
            <person name="Foster-Nyarko E."/>
            <person name="Jarju S."/>
            <person name="Secka A."/>
            <person name="Antonio M."/>
            <person name="Oren A."/>
            <person name="Chaudhuri R.R."/>
            <person name="La Ragione R."/>
            <person name="Hildebrand F."/>
            <person name="Pallen M.J."/>
        </authorList>
    </citation>
    <scope>NUCLEOTIDE SEQUENCE</scope>
    <source>
        <strain evidence="9">B3-2255</strain>
    </source>
</reference>
<dbReference type="SMART" id="SM00934">
    <property type="entry name" value="OMPdecase"/>
    <property type="match status" value="1"/>
</dbReference>
<dbReference type="NCBIfam" id="TIGR02127">
    <property type="entry name" value="pyrF_sub2"/>
    <property type="match status" value="1"/>
</dbReference>
<comment type="pathway">
    <text evidence="1 7">Pyrimidine metabolism; UMP biosynthesis via de novo pathway; UMP from orotate: step 2/2.</text>
</comment>
<dbReference type="PANTHER" id="PTHR43375:SF1">
    <property type="entry name" value="OROTIDINE 5'-PHOSPHATE DECARBOXYLASE"/>
    <property type="match status" value="1"/>
</dbReference>
<name>A0A9D9NPU1_9BACT</name>
<evidence type="ECO:0000256" key="2">
    <source>
        <dbReference type="ARBA" id="ARBA00008847"/>
    </source>
</evidence>
<feature type="domain" description="Orotidine 5'-phosphate decarboxylase" evidence="8">
    <location>
        <begin position="16"/>
        <end position="249"/>
    </location>
</feature>
<dbReference type="PANTHER" id="PTHR43375">
    <property type="entry name" value="OROTIDINE 5'-PHOSPHATE DECARBOXYLASE"/>
    <property type="match status" value="1"/>
</dbReference>
<dbReference type="SUPFAM" id="SSF51366">
    <property type="entry name" value="Ribulose-phoshate binding barrel"/>
    <property type="match status" value="1"/>
</dbReference>
<evidence type="ECO:0000256" key="4">
    <source>
        <dbReference type="ARBA" id="ARBA00022975"/>
    </source>
</evidence>
<accession>A0A9D9NPU1</accession>
<dbReference type="InterPro" id="IPR001754">
    <property type="entry name" value="OMPdeCOase_dom"/>
</dbReference>
<comment type="catalytic activity">
    <reaction evidence="6 7">
        <text>orotidine 5'-phosphate + H(+) = UMP + CO2</text>
        <dbReference type="Rhea" id="RHEA:11596"/>
        <dbReference type="ChEBI" id="CHEBI:15378"/>
        <dbReference type="ChEBI" id="CHEBI:16526"/>
        <dbReference type="ChEBI" id="CHEBI:57538"/>
        <dbReference type="ChEBI" id="CHEBI:57865"/>
        <dbReference type="EC" id="4.1.1.23"/>
    </reaction>
</comment>
<sequence>MDRLGLHKQILSKKSMLCVGLDTDMKKIPAGITMYDFNRAIIDATARYAVAYKPNLAFYEAEGAEGWKALERTVEYIRLNYPEIFIIADAKRGDIGNTAKMYAKALFENLDFDAVTLAPYMGSDSVKPFLEYKGKWAIVLAVTSNASASEFQYLDCGDGPLYHKVVKEMMKISTPDNMMFVTGATHVAELAEVRRIAPDNFLLVPGVGAQGGSMEDVIRYGSNGKGGLLINASRSILYAGNRINDFEYAASEAAKDMVEGMKIA</sequence>
<dbReference type="Pfam" id="PF00215">
    <property type="entry name" value="OMPdecase"/>
    <property type="match status" value="1"/>
</dbReference>
<dbReference type="GO" id="GO:0006207">
    <property type="term" value="P:'de novo' pyrimidine nucleobase biosynthetic process"/>
    <property type="evidence" value="ECO:0007669"/>
    <property type="project" value="InterPro"/>
</dbReference>
<dbReference type="CDD" id="cd04725">
    <property type="entry name" value="OMP_decarboxylase_like"/>
    <property type="match status" value="1"/>
</dbReference>
<dbReference type="HAMAP" id="MF_01215">
    <property type="entry name" value="OMPdecase_type2"/>
    <property type="match status" value="1"/>
</dbReference>
<dbReference type="InterPro" id="IPR018089">
    <property type="entry name" value="OMPdecase_AS"/>
</dbReference>
<dbReference type="PROSITE" id="PS00156">
    <property type="entry name" value="OMPDECASE"/>
    <property type="match status" value="1"/>
</dbReference>
<reference evidence="9" key="1">
    <citation type="submission" date="2020-10" db="EMBL/GenBank/DDBJ databases">
        <authorList>
            <person name="Gilroy R."/>
        </authorList>
    </citation>
    <scope>NUCLEOTIDE SEQUENCE</scope>
    <source>
        <strain evidence="9">B3-2255</strain>
    </source>
</reference>
<evidence type="ECO:0000256" key="6">
    <source>
        <dbReference type="ARBA" id="ARBA00049157"/>
    </source>
</evidence>
<dbReference type="Gene3D" id="3.20.20.70">
    <property type="entry name" value="Aldolase class I"/>
    <property type="match status" value="1"/>
</dbReference>
<proteinExistence type="inferred from homology"/>
<evidence type="ECO:0000259" key="8">
    <source>
        <dbReference type="SMART" id="SM00934"/>
    </source>
</evidence>